<proteinExistence type="predicted"/>
<keyword evidence="3" id="KW-1185">Reference proteome</keyword>
<evidence type="ECO:0000313" key="3">
    <source>
        <dbReference type="Proteomes" id="UP000010119"/>
    </source>
</evidence>
<evidence type="ECO:0000313" key="2">
    <source>
        <dbReference type="EMBL" id="EFI85306.1"/>
    </source>
</evidence>
<feature type="transmembrane region" description="Helical" evidence="1">
    <location>
        <begin position="135"/>
        <end position="158"/>
    </location>
</feature>
<name>D7UU58_LISGR</name>
<feature type="transmembrane region" description="Helical" evidence="1">
    <location>
        <begin position="66"/>
        <end position="88"/>
    </location>
</feature>
<feature type="transmembrane region" description="Helical" evidence="1">
    <location>
        <begin position="21"/>
        <end position="46"/>
    </location>
</feature>
<sequence>MLYYRSKLFKGGLIMKKIVDVVIVSFLLIILVGFTLLIPFALYLLAFGGLNFLPFIDITIVNPLDFVGNGVILGISSVVYLFCLDISYEFTLQPYMPETGFAKHVVKNIVGLFSMIAFAFIYCYFAPSIQATDVGALIVGVYFFALFTICNIIFDLFIEKRIHP</sequence>
<gene>
    <name evidence="2" type="ORF">HMPREF0556_10033</name>
</gene>
<dbReference type="EMBL" id="ACCR02000001">
    <property type="protein sequence ID" value="EFI85306.1"/>
    <property type="molecule type" value="Genomic_DNA"/>
</dbReference>
<dbReference type="AlphaFoldDB" id="D7UU58"/>
<evidence type="ECO:0000256" key="1">
    <source>
        <dbReference type="SAM" id="Phobius"/>
    </source>
</evidence>
<accession>D7UU58</accession>
<dbReference type="Proteomes" id="UP000010119">
    <property type="component" value="Unassembled WGS sequence"/>
</dbReference>
<organism evidence="2 3">
    <name type="scientific">Listeria grayi DSM 20601</name>
    <dbReference type="NCBI Taxonomy" id="525367"/>
    <lineage>
        <taxon>Bacteria</taxon>
        <taxon>Bacillati</taxon>
        <taxon>Bacillota</taxon>
        <taxon>Bacilli</taxon>
        <taxon>Bacillales</taxon>
        <taxon>Listeriaceae</taxon>
        <taxon>Listeria</taxon>
    </lineage>
</organism>
<protein>
    <recommendedName>
        <fullName evidence="4">DUF2975 domain-containing protein</fullName>
    </recommendedName>
</protein>
<evidence type="ECO:0008006" key="4">
    <source>
        <dbReference type="Google" id="ProtNLM"/>
    </source>
</evidence>
<comment type="caution">
    <text evidence="2">The sequence shown here is derived from an EMBL/GenBank/DDBJ whole genome shotgun (WGS) entry which is preliminary data.</text>
</comment>
<keyword evidence="1" id="KW-0812">Transmembrane</keyword>
<dbReference type="HOGENOM" id="CLU_1617005_0_0_9"/>
<keyword evidence="1" id="KW-1133">Transmembrane helix</keyword>
<keyword evidence="1" id="KW-0472">Membrane</keyword>
<reference evidence="2" key="1">
    <citation type="submission" date="2010-06" db="EMBL/GenBank/DDBJ databases">
        <authorList>
            <person name="Muzny D."/>
            <person name="Qin X."/>
            <person name="Buhay C."/>
            <person name="Dugan-Rocha S."/>
            <person name="Ding Y."/>
            <person name="Chen G."/>
            <person name="Hawes A."/>
            <person name="Holder M."/>
            <person name="Jhangiani S."/>
            <person name="Johnson A."/>
            <person name="Khan Z."/>
            <person name="Li Z."/>
            <person name="Liu W."/>
            <person name="Liu X."/>
            <person name="Perez L."/>
            <person name="Shen H."/>
            <person name="Wang Q."/>
            <person name="Watt J."/>
            <person name="Xi L."/>
            <person name="Xin Y."/>
            <person name="Zhou J."/>
            <person name="Deng J."/>
            <person name="Jiang H."/>
            <person name="Liu Y."/>
            <person name="Qu J."/>
            <person name="Song X.-Z."/>
            <person name="Zhang L."/>
            <person name="Villasana D."/>
            <person name="Johnson A."/>
            <person name="Liu J."/>
            <person name="Liyanage D."/>
            <person name="Lorensuhewa L."/>
            <person name="Robinson T."/>
            <person name="Song A."/>
            <person name="Song B.-B."/>
            <person name="Dinh H."/>
            <person name="Thornton R."/>
            <person name="Coyle M."/>
            <person name="Francisco L."/>
            <person name="Jackson L."/>
            <person name="Javaid M."/>
            <person name="Korchina V."/>
            <person name="Kovar C."/>
            <person name="Mata R."/>
            <person name="Mathew T."/>
            <person name="Ngo R."/>
            <person name="Nguyen L."/>
            <person name="Nguyen N."/>
            <person name="Okwuonu G."/>
            <person name="Ongeri F."/>
            <person name="Pham C."/>
            <person name="Simmons D."/>
            <person name="Wilczek-Boney K."/>
            <person name="Hale W."/>
            <person name="Jakkamsetti A."/>
            <person name="Pham P."/>
            <person name="Ruth R."/>
            <person name="San Lucas F."/>
            <person name="Warren J."/>
            <person name="Zhang J."/>
            <person name="Zhao Z."/>
            <person name="Zhou C."/>
            <person name="Zhu D."/>
            <person name="Lee S."/>
            <person name="Bess C."/>
            <person name="Blankenburg K."/>
            <person name="Forbes L."/>
            <person name="Fu Q."/>
            <person name="Gubbala S."/>
            <person name="Hirani K."/>
            <person name="Jayaseelan J.C."/>
            <person name="Lara F."/>
            <person name="Munidasa M."/>
            <person name="Palculict T."/>
            <person name="Patil S."/>
            <person name="Pu L.-L."/>
            <person name="Saada N."/>
            <person name="Tang L."/>
            <person name="Weissenberger G."/>
            <person name="Zhu Y."/>
            <person name="Hemphill L."/>
            <person name="Shang Y."/>
            <person name="Youmans B."/>
            <person name="Ayvaz T."/>
            <person name="Ross M."/>
            <person name="Santibanez J."/>
            <person name="Aqrawi P."/>
            <person name="Gross S."/>
            <person name="Joshi V."/>
            <person name="Fowler G."/>
            <person name="Nazareth L."/>
            <person name="Reid J."/>
            <person name="Worley K."/>
            <person name="Petrosino J."/>
            <person name="Highlander S."/>
            <person name="Gibbs R."/>
        </authorList>
    </citation>
    <scope>NUCLEOTIDE SEQUENCE [LARGE SCALE GENOMIC DNA]</scope>
    <source>
        <strain evidence="2">DSM 20601</strain>
    </source>
</reference>
<feature type="transmembrane region" description="Helical" evidence="1">
    <location>
        <begin position="109"/>
        <end position="129"/>
    </location>
</feature>
<dbReference type="STRING" id="525367.HMPREF0556_10033"/>